<dbReference type="InterPro" id="IPR002491">
    <property type="entry name" value="ABC_transptr_periplasmic_BD"/>
</dbReference>
<protein>
    <recommendedName>
        <fullName evidence="1">Fe/B12 periplasmic-binding domain-containing protein</fullName>
    </recommendedName>
</protein>
<dbReference type="PROSITE" id="PS50983">
    <property type="entry name" value="FE_B12_PBP"/>
    <property type="match status" value="1"/>
</dbReference>
<keyword evidence="3" id="KW-1185">Reference proteome</keyword>
<accession>A0ABY8R637</accession>
<evidence type="ECO:0000259" key="1">
    <source>
        <dbReference type="PROSITE" id="PS50983"/>
    </source>
</evidence>
<dbReference type="Proteomes" id="UP001239169">
    <property type="component" value="Chromosome"/>
</dbReference>
<dbReference type="Gene3D" id="3.40.50.1980">
    <property type="entry name" value="Nitrogenase molybdenum iron protein domain"/>
    <property type="match status" value="1"/>
</dbReference>
<name>A0ABY8R637_PARBF</name>
<sequence>MKDKALQSLNAVKNNRVYPIELGQMYCSGVRTIDGIETFANGLYPSK</sequence>
<proteinExistence type="predicted"/>
<dbReference type="EMBL" id="CP124685">
    <property type="protein sequence ID" value="WGX77009.1"/>
    <property type="molecule type" value="Genomic_DNA"/>
</dbReference>
<evidence type="ECO:0000313" key="3">
    <source>
        <dbReference type="Proteomes" id="UP001239169"/>
    </source>
</evidence>
<organism evidence="2 3">
    <name type="scientific">Paraclostridium bifermentans</name>
    <name type="common">Clostridium bifermentans</name>
    <dbReference type="NCBI Taxonomy" id="1490"/>
    <lineage>
        <taxon>Bacteria</taxon>
        <taxon>Bacillati</taxon>
        <taxon>Bacillota</taxon>
        <taxon>Clostridia</taxon>
        <taxon>Peptostreptococcales</taxon>
        <taxon>Peptostreptococcaceae</taxon>
        <taxon>Paraclostridium</taxon>
    </lineage>
</organism>
<reference evidence="2 3" key="1">
    <citation type="submission" date="2023-04" db="EMBL/GenBank/DDBJ databases">
        <title>Bacteria Genome Submission.</title>
        <authorList>
            <person name="Isaac P."/>
        </authorList>
    </citation>
    <scope>NUCLEOTIDE SEQUENCE [LARGE SCALE GENOMIC DNA]</scope>
    <source>
        <strain evidence="2 3">SampleS7P1</strain>
    </source>
</reference>
<dbReference type="SUPFAM" id="SSF53807">
    <property type="entry name" value="Helical backbone' metal receptor"/>
    <property type="match status" value="1"/>
</dbReference>
<evidence type="ECO:0000313" key="2">
    <source>
        <dbReference type="EMBL" id="WGX77009.1"/>
    </source>
</evidence>
<gene>
    <name evidence="2" type="ORF">QJS64_08455</name>
</gene>
<feature type="domain" description="Fe/B12 periplasmic-binding" evidence="1">
    <location>
        <begin position="1"/>
        <end position="47"/>
    </location>
</feature>